<gene>
    <name evidence="1" type="ORF">MSAN_02434800</name>
</gene>
<proteinExistence type="predicted"/>
<keyword evidence="2" id="KW-1185">Reference proteome</keyword>
<organism evidence="1 2">
    <name type="scientific">Mycena sanguinolenta</name>
    <dbReference type="NCBI Taxonomy" id="230812"/>
    <lineage>
        <taxon>Eukaryota</taxon>
        <taxon>Fungi</taxon>
        <taxon>Dikarya</taxon>
        <taxon>Basidiomycota</taxon>
        <taxon>Agaricomycotina</taxon>
        <taxon>Agaricomycetes</taxon>
        <taxon>Agaricomycetidae</taxon>
        <taxon>Agaricales</taxon>
        <taxon>Marasmiineae</taxon>
        <taxon>Mycenaceae</taxon>
        <taxon>Mycena</taxon>
    </lineage>
</organism>
<dbReference type="AlphaFoldDB" id="A0A8H6WYZ7"/>
<dbReference type="OrthoDB" id="2788229at2759"/>
<evidence type="ECO:0000313" key="2">
    <source>
        <dbReference type="Proteomes" id="UP000623467"/>
    </source>
</evidence>
<dbReference type="EMBL" id="JACAZH010000060">
    <property type="protein sequence ID" value="KAF7331162.1"/>
    <property type="molecule type" value="Genomic_DNA"/>
</dbReference>
<name>A0A8H6WYZ7_9AGAR</name>
<accession>A0A8H6WYZ7</accession>
<dbReference type="Proteomes" id="UP000623467">
    <property type="component" value="Unassembled WGS sequence"/>
</dbReference>
<comment type="caution">
    <text evidence="1">The sequence shown here is derived from an EMBL/GenBank/DDBJ whole genome shotgun (WGS) entry which is preliminary data.</text>
</comment>
<sequence>MSYQFLNLALHPNLITLTMCGDPSIYRDLFSLNLITRLDAPALEQLSLLDIYISPDVDWYALDAFLSSGRFPLSAESTIPLH</sequence>
<protein>
    <submittedName>
        <fullName evidence="1">Uncharacterized protein</fullName>
    </submittedName>
</protein>
<reference evidence="1" key="1">
    <citation type="submission" date="2020-05" db="EMBL/GenBank/DDBJ databases">
        <title>Mycena genomes resolve the evolution of fungal bioluminescence.</title>
        <authorList>
            <person name="Tsai I.J."/>
        </authorList>
    </citation>
    <scope>NUCLEOTIDE SEQUENCE</scope>
    <source>
        <strain evidence="1">160909Yilan</strain>
    </source>
</reference>
<evidence type="ECO:0000313" key="1">
    <source>
        <dbReference type="EMBL" id="KAF7331162.1"/>
    </source>
</evidence>